<dbReference type="KEGG" id="pnp:IJ22_43230"/>
<dbReference type="AlphaFoldDB" id="A0A0U2URC5"/>
<dbReference type="PATRIC" id="fig|162209.4.peg.4564"/>
<organism evidence="2 3">
    <name type="scientific">Paenibacillus naphthalenovorans</name>
    <dbReference type="NCBI Taxonomy" id="162209"/>
    <lineage>
        <taxon>Bacteria</taxon>
        <taxon>Bacillati</taxon>
        <taxon>Bacillota</taxon>
        <taxon>Bacilli</taxon>
        <taxon>Bacillales</taxon>
        <taxon>Paenibacillaceae</taxon>
        <taxon>Paenibacillus</taxon>
    </lineage>
</organism>
<reference evidence="3" key="1">
    <citation type="submission" date="2015-12" db="EMBL/GenBank/DDBJ databases">
        <title>Complete genome sequences of two moderately thermophilic Paenibacillus species.</title>
        <authorList>
            <person name="Butler R.III."/>
            <person name="Wang J."/>
            <person name="Stark B.C."/>
            <person name="Pombert J.-F."/>
        </authorList>
    </citation>
    <scope>NUCLEOTIDE SEQUENCE [LARGE SCALE GENOMIC DNA]</scope>
    <source>
        <strain evidence="3">32O-Y</strain>
    </source>
</reference>
<evidence type="ECO:0000313" key="2">
    <source>
        <dbReference type="EMBL" id="ALS24609.1"/>
    </source>
</evidence>
<accession>A0A0U2URC5</accession>
<dbReference type="EMBL" id="CP013652">
    <property type="protein sequence ID" value="ALS24609.1"/>
    <property type="molecule type" value="Genomic_DNA"/>
</dbReference>
<dbReference type="Pfam" id="PF09648">
    <property type="entry name" value="YycI"/>
    <property type="match status" value="1"/>
</dbReference>
<dbReference type="GO" id="GO:0016020">
    <property type="term" value="C:membrane"/>
    <property type="evidence" value="ECO:0007669"/>
    <property type="project" value="InterPro"/>
</dbReference>
<dbReference type="Proteomes" id="UP000061660">
    <property type="component" value="Chromosome"/>
</dbReference>
<feature type="domain" description="Regulatory protein YycH-like" evidence="1">
    <location>
        <begin position="87"/>
        <end position="234"/>
    </location>
</feature>
<proteinExistence type="predicted"/>
<protein>
    <submittedName>
        <fullName evidence="2">YycH-like protein</fullName>
    </submittedName>
</protein>
<dbReference type="RefSeq" id="WP_054816960.1">
    <property type="nucleotide sequence ID" value="NZ_BJCS01000021.1"/>
</dbReference>
<dbReference type="STRING" id="162209.IJ22_43230"/>
<keyword evidence="3" id="KW-1185">Reference proteome</keyword>
<sequence length="246" mass="28002">MDWSRAKTILIMSFLLLNIVLGIQLWSSRADILELEANQSATAEELQRLVKSKNIQVPADIPKELPRLKEIVVKFDENLTPEEPIPLKTHFKFDPLINKGSFKDVLGRTGIAHAGEYQFDPMTSLGGTYVFHQMYRSLPMFEVQLELIEENGQVTAYRQGYVEVQSEDDQKEQKVISPYIALRSMIENYLPSGSVITGVRLGYHGQVYNSQTMYMVPSWRVSLANGDVYFVHAFNGAVEEPQQNNK</sequence>
<reference evidence="2 3" key="2">
    <citation type="journal article" date="2016" name="Genome Announc.">
        <title>Complete Genome Sequences of Two Interactive Moderate Thermophiles, Paenibacillus napthalenovorans 32O-Y and Paenibacillus sp. 32O-W.</title>
        <authorList>
            <person name="Butler R.R.III."/>
            <person name="Wang J."/>
            <person name="Stark B.C."/>
            <person name="Pombert J.F."/>
        </authorList>
    </citation>
    <scope>NUCLEOTIDE SEQUENCE [LARGE SCALE GENOMIC DNA]</scope>
    <source>
        <strain evidence="2 3">32O-Y</strain>
    </source>
</reference>
<evidence type="ECO:0000259" key="1">
    <source>
        <dbReference type="Pfam" id="PF09648"/>
    </source>
</evidence>
<name>A0A0U2URC5_9BACL</name>
<dbReference type="Gene3D" id="2.40.128.690">
    <property type="entry name" value="YycH protein, domain 3-like"/>
    <property type="match status" value="1"/>
</dbReference>
<evidence type="ECO:0000313" key="3">
    <source>
        <dbReference type="Proteomes" id="UP000061660"/>
    </source>
</evidence>
<gene>
    <name evidence="2" type="ORF">IJ22_43230</name>
</gene>
<dbReference type="OrthoDB" id="2388036at2"/>
<dbReference type="InterPro" id="IPR018604">
    <property type="entry name" value="YycI-like"/>
</dbReference>